<dbReference type="Proteomes" id="UP000452235">
    <property type="component" value="Unassembled WGS sequence"/>
</dbReference>
<keyword evidence="8" id="KW-1185">Reference proteome</keyword>
<dbReference type="GO" id="GO:0046872">
    <property type="term" value="F:metal ion binding"/>
    <property type="evidence" value="ECO:0007669"/>
    <property type="project" value="UniProtKB-KW"/>
</dbReference>
<evidence type="ECO:0000313" key="7">
    <source>
        <dbReference type="EMBL" id="GFF15021.1"/>
    </source>
</evidence>
<evidence type="ECO:0000256" key="6">
    <source>
        <dbReference type="ARBA" id="ARBA00023242"/>
    </source>
</evidence>
<dbReference type="InterPro" id="IPR052360">
    <property type="entry name" value="Transcr_Regulatory_Proteins"/>
</dbReference>
<comment type="caution">
    <text evidence="7">The sequence shown here is derived from an EMBL/GenBank/DDBJ whole genome shotgun (WGS) entry which is preliminary data.</text>
</comment>
<keyword evidence="6" id="KW-0539">Nucleus</keyword>
<reference evidence="7 8" key="1">
    <citation type="submission" date="2020-01" db="EMBL/GenBank/DDBJ databases">
        <title>Aspergillus terreus IFO 6365 whole genome shotgun sequence.</title>
        <authorList>
            <person name="Kanamasa S."/>
            <person name="Takahashi H."/>
        </authorList>
    </citation>
    <scope>NUCLEOTIDE SEQUENCE [LARGE SCALE GENOMIC DNA]</scope>
    <source>
        <strain evidence="7 8">IFO 6365</strain>
    </source>
</reference>
<evidence type="ECO:0000256" key="1">
    <source>
        <dbReference type="ARBA" id="ARBA00022723"/>
    </source>
</evidence>
<dbReference type="GO" id="GO:0003677">
    <property type="term" value="F:DNA binding"/>
    <property type="evidence" value="ECO:0007669"/>
    <property type="project" value="UniProtKB-KW"/>
</dbReference>
<dbReference type="EMBL" id="BLJY01000004">
    <property type="protein sequence ID" value="GFF15021.1"/>
    <property type="molecule type" value="Genomic_DNA"/>
</dbReference>
<dbReference type="PANTHER" id="PTHR36206:SF12">
    <property type="entry name" value="ASPERCRYPTIN BIOSYNTHESIS CLUSTER-SPECIFIC TRANSCRIPTION REGULATOR ATNN-RELATED"/>
    <property type="match status" value="1"/>
</dbReference>
<dbReference type="PANTHER" id="PTHR36206">
    <property type="entry name" value="ASPERCRYPTIN BIOSYNTHESIS CLUSTER-SPECIFIC TRANSCRIPTION REGULATOR ATNN-RELATED"/>
    <property type="match status" value="1"/>
</dbReference>
<dbReference type="OrthoDB" id="2593732at2759"/>
<protein>
    <submittedName>
        <fullName evidence="7">Uncharacterized protein</fullName>
    </submittedName>
</protein>
<dbReference type="AlphaFoldDB" id="A0A5M3YNH5"/>
<proteinExistence type="predicted"/>
<accession>A0A5M3YNH5</accession>
<dbReference type="VEuPathDB" id="FungiDB:ATEG_09351"/>
<evidence type="ECO:0000256" key="3">
    <source>
        <dbReference type="ARBA" id="ARBA00023015"/>
    </source>
</evidence>
<keyword evidence="1" id="KW-0479">Metal-binding</keyword>
<evidence type="ECO:0000313" key="8">
    <source>
        <dbReference type="Proteomes" id="UP000452235"/>
    </source>
</evidence>
<gene>
    <name evidence="7" type="ORF">ATEIFO6365_0004014000</name>
</gene>
<keyword evidence="3" id="KW-0805">Transcription regulation</keyword>
<keyword evidence="5" id="KW-0804">Transcription</keyword>
<keyword evidence="2" id="KW-0862">Zinc</keyword>
<evidence type="ECO:0000256" key="4">
    <source>
        <dbReference type="ARBA" id="ARBA00023125"/>
    </source>
</evidence>
<keyword evidence="4" id="KW-0238">DNA-binding</keyword>
<name>A0A5M3YNH5_ASPTE</name>
<evidence type="ECO:0000256" key="2">
    <source>
        <dbReference type="ARBA" id="ARBA00022833"/>
    </source>
</evidence>
<sequence length="516" mass="58720">MRCKRTGRKCDGYRTPPPSVLTQEVVPVSPSTLPGESRALEIFFVKASPRLAGYFEDSFWKRSVLQLGLSEPAIRQALAAIGSIYEHADIGSSLQLSHSGVSYIQANFPLRLYNKSIQSIIARARDSDAVPIVVVASILFACFEFLRSDAAAASTHISGGIKILQKWRDHNGGHPKGQPWPQQFSSFESCFIETELAPILSLFNLNSSEFNPVPRSRIVLNGVDDRGLVIIASEFQSLREARVAFIDLVTTTVMVFQQIDETLKAGCLPDLDIMTLFSDIQSRFHCWEDGFRKLRQRQETIWDRQQTNAAAVLRIMWLSAMTGIRSYLLETESEWDAYRNEYEEIIQLIETLLSDTDHYPDELSKTLSLDSGLIFPLHGAAWKCRWPRLRRKGLELLLKIPKREWLLDAEQYHDIFSRIMEIEEAHLHEGAGNIPDENILPPEHARIHDFYCEPVPNDPFHFAITFIGKPHGLDKAWDFRTEVMSLHGTTLPSNLISLKTLMFGDYKRTPFRMAVE</sequence>
<organism evidence="7 8">
    <name type="scientific">Aspergillus terreus</name>
    <dbReference type="NCBI Taxonomy" id="33178"/>
    <lineage>
        <taxon>Eukaryota</taxon>
        <taxon>Fungi</taxon>
        <taxon>Dikarya</taxon>
        <taxon>Ascomycota</taxon>
        <taxon>Pezizomycotina</taxon>
        <taxon>Eurotiomycetes</taxon>
        <taxon>Eurotiomycetidae</taxon>
        <taxon>Eurotiales</taxon>
        <taxon>Aspergillaceae</taxon>
        <taxon>Aspergillus</taxon>
        <taxon>Aspergillus subgen. Circumdati</taxon>
    </lineage>
</organism>
<evidence type="ECO:0000256" key="5">
    <source>
        <dbReference type="ARBA" id="ARBA00023163"/>
    </source>
</evidence>